<protein>
    <recommendedName>
        <fullName evidence="13">Histidine--tRNA ligase, mitochondrial</fullName>
        <ecNumber evidence="3">6.1.1.21</ecNumber>
    </recommendedName>
    <alternativeName>
        <fullName evidence="10">Histidyl-tRNA synthetase</fullName>
    </alternativeName>
</protein>
<dbReference type="InterPro" id="IPR036621">
    <property type="entry name" value="Anticodon-bd_dom_sf"/>
</dbReference>
<keyword evidence="7" id="KW-0067">ATP-binding</keyword>
<dbReference type="FunFam" id="3.40.50.800:FF:000015">
    <property type="entry name" value="Histidyl-tRNA synthetase, mitochondrial"/>
    <property type="match status" value="1"/>
</dbReference>
<dbReference type="SUPFAM" id="SSF55681">
    <property type="entry name" value="Class II aaRS and biotin synthetases"/>
    <property type="match status" value="1"/>
</dbReference>
<dbReference type="PROSITE" id="PS51185">
    <property type="entry name" value="WHEP_TRS_2"/>
    <property type="match status" value="1"/>
</dbReference>
<dbReference type="InterPro" id="IPR045864">
    <property type="entry name" value="aa-tRNA-synth_II/BPL/LPL"/>
</dbReference>
<dbReference type="NCBIfam" id="TIGR00442">
    <property type="entry name" value="hisS"/>
    <property type="match status" value="1"/>
</dbReference>
<comment type="subcellular location">
    <subcellularLocation>
        <location evidence="1">Cytoplasm</location>
    </subcellularLocation>
</comment>
<dbReference type="PANTHER" id="PTHR11476">
    <property type="entry name" value="HISTIDYL-TRNA SYNTHETASE"/>
    <property type="match status" value="1"/>
</dbReference>
<dbReference type="AlphaFoldDB" id="A0A1Y1VEH5"/>
<comment type="caution">
    <text evidence="16">The sequence shown here is derived from an EMBL/GenBank/DDBJ whole genome shotgun (WGS) entry which is preliminary data.</text>
</comment>
<dbReference type="CDD" id="cd00773">
    <property type="entry name" value="HisRS-like_core"/>
    <property type="match status" value="1"/>
</dbReference>
<dbReference type="GO" id="GO:0006427">
    <property type="term" value="P:histidyl-tRNA aminoacylation"/>
    <property type="evidence" value="ECO:0007669"/>
    <property type="project" value="InterPro"/>
</dbReference>
<dbReference type="InterPro" id="IPR004516">
    <property type="entry name" value="HisRS/HisZ"/>
</dbReference>
<dbReference type="Pfam" id="PF13393">
    <property type="entry name" value="tRNA-synt_His"/>
    <property type="match status" value="1"/>
</dbReference>
<dbReference type="GO" id="GO:0032543">
    <property type="term" value="P:mitochondrial translation"/>
    <property type="evidence" value="ECO:0007669"/>
    <property type="project" value="TreeGrafter"/>
</dbReference>
<evidence type="ECO:0000256" key="11">
    <source>
        <dbReference type="ARBA" id="ARBA00047639"/>
    </source>
</evidence>
<keyword evidence="6" id="KW-0547">Nucleotide-binding</keyword>
<dbReference type="InterPro" id="IPR000738">
    <property type="entry name" value="WHEP-TRS_dom"/>
</dbReference>
<comment type="similarity">
    <text evidence="2">Belongs to the class-II aminoacyl-tRNA synthetase family.</text>
</comment>
<keyword evidence="17" id="KW-1185">Reference proteome</keyword>
<dbReference type="GO" id="GO:0005524">
    <property type="term" value="F:ATP binding"/>
    <property type="evidence" value="ECO:0007669"/>
    <property type="project" value="UniProtKB-KW"/>
</dbReference>
<evidence type="ECO:0000256" key="9">
    <source>
        <dbReference type="ARBA" id="ARBA00023146"/>
    </source>
</evidence>
<dbReference type="GO" id="GO:0005829">
    <property type="term" value="C:cytosol"/>
    <property type="evidence" value="ECO:0007669"/>
    <property type="project" value="TreeGrafter"/>
</dbReference>
<evidence type="ECO:0000256" key="7">
    <source>
        <dbReference type="ARBA" id="ARBA00022840"/>
    </source>
</evidence>
<dbReference type="CDD" id="cd00859">
    <property type="entry name" value="HisRS_anticodon"/>
    <property type="match status" value="1"/>
</dbReference>
<evidence type="ECO:0000256" key="5">
    <source>
        <dbReference type="ARBA" id="ARBA00022598"/>
    </source>
</evidence>
<keyword evidence="5" id="KW-0436">Ligase</keyword>
<dbReference type="PANTHER" id="PTHR11476:SF7">
    <property type="entry name" value="HISTIDINE--TRNA LIGASE"/>
    <property type="match status" value="1"/>
</dbReference>
<dbReference type="InterPro" id="IPR015807">
    <property type="entry name" value="His-tRNA-ligase"/>
</dbReference>
<evidence type="ECO:0000256" key="12">
    <source>
        <dbReference type="ARBA" id="ARBA00058343"/>
    </source>
</evidence>
<dbReference type="HAMAP" id="MF_00127">
    <property type="entry name" value="His_tRNA_synth"/>
    <property type="match status" value="1"/>
</dbReference>
<evidence type="ECO:0000256" key="6">
    <source>
        <dbReference type="ARBA" id="ARBA00022741"/>
    </source>
</evidence>
<dbReference type="FunFam" id="3.30.930.10:FF:000021">
    <property type="entry name" value="Probable histidine--tRNA ligase, mitochondrial"/>
    <property type="match status" value="1"/>
</dbReference>
<evidence type="ECO:0000256" key="4">
    <source>
        <dbReference type="ARBA" id="ARBA00022490"/>
    </source>
</evidence>
<accession>A0A1Y1VEH5</accession>
<dbReference type="InterPro" id="IPR006195">
    <property type="entry name" value="aa-tRNA-synth_II"/>
</dbReference>
<evidence type="ECO:0000256" key="8">
    <source>
        <dbReference type="ARBA" id="ARBA00022917"/>
    </source>
</evidence>
<evidence type="ECO:0000256" key="13">
    <source>
        <dbReference type="ARBA" id="ARBA00067413"/>
    </source>
</evidence>
<evidence type="ECO:0000256" key="2">
    <source>
        <dbReference type="ARBA" id="ARBA00008226"/>
    </source>
</evidence>
<evidence type="ECO:0000259" key="15">
    <source>
        <dbReference type="PROSITE" id="PS51185"/>
    </source>
</evidence>
<dbReference type="SMART" id="SM00991">
    <property type="entry name" value="WHEP-TRS"/>
    <property type="match status" value="1"/>
</dbReference>
<dbReference type="Gene3D" id="3.40.50.800">
    <property type="entry name" value="Anticodon-binding domain"/>
    <property type="match status" value="1"/>
</dbReference>
<feature type="domain" description="WHEP-TRS" evidence="15">
    <location>
        <begin position="3"/>
        <end position="59"/>
    </location>
</feature>
<evidence type="ECO:0000256" key="3">
    <source>
        <dbReference type="ARBA" id="ARBA00012815"/>
    </source>
</evidence>
<feature type="domain" description="Aminoacyl-transfer RNA synthetases class-II family profile" evidence="14">
    <location>
        <begin position="73"/>
        <end position="409"/>
    </location>
</feature>
<evidence type="ECO:0000256" key="10">
    <source>
        <dbReference type="ARBA" id="ARBA00030619"/>
    </source>
</evidence>
<proteinExistence type="inferred from homology"/>
<dbReference type="OrthoDB" id="1906957at2759"/>
<evidence type="ECO:0000313" key="17">
    <source>
        <dbReference type="Proteomes" id="UP000193719"/>
    </source>
</evidence>
<dbReference type="EC" id="6.1.1.21" evidence="3"/>
<keyword evidence="4" id="KW-0963">Cytoplasm</keyword>
<dbReference type="GO" id="GO:0004821">
    <property type="term" value="F:histidine-tRNA ligase activity"/>
    <property type="evidence" value="ECO:0007669"/>
    <property type="project" value="UniProtKB-EC"/>
</dbReference>
<dbReference type="PROSITE" id="PS50862">
    <property type="entry name" value="AA_TRNA_LIGASE_II"/>
    <property type="match status" value="1"/>
</dbReference>
<gene>
    <name evidence="16" type="ORF">BCR36DRAFT_323925</name>
</gene>
<evidence type="ECO:0000259" key="14">
    <source>
        <dbReference type="PROSITE" id="PS50862"/>
    </source>
</evidence>
<reference evidence="16 17" key="1">
    <citation type="submission" date="2016-08" db="EMBL/GenBank/DDBJ databases">
        <title>Genomes of anaerobic fungi encode conserved fungal cellulosomes for biomass hydrolysis.</title>
        <authorList>
            <consortium name="DOE Joint Genome Institute"/>
            <person name="Haitjema C.H."/>
            <person name="Gilmore S.P."/>
            <person name="Henske J.K."/>
            <person name="Solomon K.V."/>
            <person name="De Groot R."/>
            <person name="Kuo A."/>
            <person name="Mondo S.J."/>
            <person name="Salamov A.A."/>
            <person name="Labutti K."/>
            <person name="Zhao Z."/>
            <person name="Chiniquy J."/>
            <person name="Barry K."/>
            <person name="Brewer H.M."/>
            <person name="Purvine S.O."/>
            <person name="Wright A.T."/>
            <person name="Boxma B."/>
            <person name="Van Alen T."/>
            <person name="Hackstein J.H."/>
            <person name="Baker S.E."/>
            <person name="Grigoriev I.V."/>
            <person name="O'Malley M.A."/>
        </authorList>
    </citation>
    <scope>NUCLEOTIDE SEQUENCE [LARGE SCALE GENOMIC DNA]</scope>
    <source>
        <strain evidence="17">finn</strain>
    </source>
</reference>
<comment type="function">
    <text evidence="12">Catalyzes the aminoacylation of histidyl-tRNA in both the cytoplasm and the mitochondrion.</text>
</comment>
<dbReference type="InterPro" id="IPR033656">
    <property type="entry name" value="HisRS_anticodon"/>
</dbReference>
<organism evidence="16 17">
    <name type="scientific">Piromyces finnis</name>
    <dbReference type="NCBI Taxonomy" id="1754191"/>
    <lineage>
        <taxon>Eukaryota</taxon>
        <taxon>Fungi</taxon>
        <taxon>Fungi incertae sedis</taxon>
        <taxon>Chytridiomycota</taxon>
        <taxon>Chytridiomycota incertae sedis</taxon>
        <taxon>Neocallimastigomycetes</taxon>
        <taxon>Neocallimastigales</taxon>
        <taxon>Neocallimastigaceae</taxon>
        <taxon>Piromyces</taxon>
    </lineage>
</organism>
<dbReference type="InterPro" id="IPR041715">
    <property type="entry name" value="HisRS-like_core"/>
</dbReference>
<dbReference type="GO" id="GO:0005739">
    <property type="term" value="C:mitochondrion"/>
    <property type="evidence" value="ECO:0007669"/>
    <property type="project" value="TreeGrafter"/>
</dbReference>
<dbReference type="EMBL" id="MCFH01000014">
    <property type="protein sequence ID" value="ORX52912.1"/>
    <property type="molecule type" value="Genomic_DNA"/>
</dbReference>
<sequence>MATAEEVKEQINAQTAAIAALKKANAPKDQIQAEVKKLLDLKAQYKTFASNNGNNQKAATGSKKNFTLKTPKGTKDYNDKEMAVREKIFTTIKTIFKRHGAVTIDTPVFELKEILMGKYGEDSKLIYDLQDQGGELCSLRYDLTVPFARFVAMNGSKYQNIKRYNIAKVYRRDQPSVARGRMREFVQCDFDIAGVYEPMVPDAEIVRIMKETLTALEIGDFTIKINHRKILDGMFEFCGVPKDKFRTISSAVDKLDKAPWEEVRKEMIELKGLPAEVADKIGTFVVCKGGREMCDFLEEKLGSNATAMEGINDMKLLMTYLEAFDVLDKISFDLSLARGLDYYTGVIYEAVANVPPESGKKKKSEDEGNVGSVSGGGRYDNLVGMFSGSRTVPCVGFSIGVERIFSILLRKMKLEEVKSNEVQVYVCSVGKGLLTEKMKICKELWDNEIKAEFMYKADPKLDKQFQVCEREKIPYAIIIGNEEIEKQVVKIKDQTNKESGNGEVVPRSEYIQYIKNLLNQN</sequence>
<dbReference type="SUPFAM" id="SSF52954">
    <property type="entry name" value="Class II aaRS ABD-related"/>
    <property type="match status" value="1"/>
</dbReference>
<dbReference type="SUPFAM" id="SSF47060">
    <property type="entry name" value="S15/NS1 RNA-binding domain"/>
    <property type="match status" value="1"/>
</dbReference>
<dbReference type="STRING" id="1754191.A0A1Y1VEH5"/>
<dbReference type="Pfam" id="PF03129">
    <property type="entry name" value="HGTP_anticodon"/>
    <property type="match status" value="1"/>
</dbReference>
<keyword evidence="9 16" id="KW-0030">Aminoacyl-tRNA synthetase</keyword>
<dbReference type="InterPro" id="IPR009068">
    <property type="entry name" value="uS15_NS1_RNA-bd_sf"/>
</dbReference>
<dbReference type="Proteomes" id="UP000193719">
    <property type="component" value="Unassembled WGS sequence"/>
</dbReference>
<dbReference type="Pfam" id="PF00458">
    <property type="entry name" value="WHEP-TRS"/>
    <property type="match status" value="1"/>
</dbReference>
<dbReference type="InterPro" id="IPR004154">
    <property type="entry name" value="Anticodon-bd"/>
</dbReference>
<comment type="catalytic activity">
    <reaction evidence="11">
        <text>tRNA(His) + L-histidine + ATP = L-histidyl-tRNA(His) + AMP + diphosphate + H(+)</text>
        <dbReference type="Rhea" id="RHEA:17313"/>
        <dbReference type="Rhea" id="RHEA-COMP:9665"/>
        <dbReference type="Rhea" id="RHEA-COMP:9689"/>
        <dbReference type="ChEBI" id="CHEBI:15378"/>
        <dbReference type="ChEBI" id="CHEBI:30616"/>
        <dbReference type="ChEBI" id="CHEBI:33019"/>
        <dbReference type="ChEBI" id="CHEBI:57595"/>
        <dbReference type="ChEBI" id="CHEBI:78442"/>
        <dbReference type="ChEBI" id="CHEBI:78527"/>
        <dbReference type="ChEBI" id="CHEBI:456215"/>
        <dbReference type="EC" id="6.1.1.21"/>
    </reaction>
</comment>
<evidence type="ECO:0000313" key="16">
    <source>
        <dbReference type="EMBL" id="ORX52912.1"/>
    </source>
</evidence>
<dbReference type="Gene3D" id="1.10.287.10">
    <property type="entry name" value="S15/NS1, RNA-binding"/>
    <property type="match status" value="1"/>
</dbReference>
<keyword evidence="8" id="KW-0648">Protein biosynthesis</keyword>
<name>A0A1Y1VEH5_9FUNG</name>
<reference evidence="16 17" key="2">
    <citation type="submission" date="2016-08" db="EMBL/GenBank/DDBJ databases">
        <title>Pervasive Adenine N6-methylation of Active Genes in Fungi.</title>
        <authorList>
            <consortium name="DOE Joint Genome Institute"/>
            <person name="Mondo S.J."/>
            <person name="Dannebaum R.O."/>
            <person name="Kuo R.C."/>
            <person name="Labutti K."/>
            <person name="Haridas S."/>
            <person name="Kuo A."/>
            <person name="Salamov A."/>
            <person name="Ahrendt S.R."/>
            <person name="Lipzen A."/>
            <person name="Sullivan W."/>
            <person name="Andreopoulos W.B."/>
            <person name="Clum A."/>
            <person name="Lindquist E."/>
            <person name="Daum C."/>
            <person name="Ramamoorthy G.K."/>
            <person name="Gryganskyi A."/>
            <person name="Culley D."/>
            <person name="Magnuson J.K."/>
            <person name="James T.Y."/>
            <person name="O'Malley M.A."/>
            <person name="Stajich J.E."/>
            <person name="Spatafora J.W."/>
            <person name="Visel A."/>
            <person name="Grigoriev I.V."/>
        </authorList>
    </citation>
    <scope>NUCLEOTIDE SEQUENCE [LARGE SCALE GENOMIC DNA]</scope>
    <source>
        <strain evidence="17">finn</strain>
    </source>
</reference>
<dbReference type="GO" id="GO:0003723">
    <property type="term" value="F:RNA binding"/>
    <property type="evidence" value="ECO:0007669"/>
    <property type="project" value="TreeGrafter"/>
</dbReference>
<dbReference type="Gene3D" id="3.30.930.10">
    <property type="entry name" value="Bira Bifunctional Protein, Domain 2"/>
    <property type="match status" value="1"/>
</dbReference>
<evidence type="ECO:0000256" key="1">
    <source>
        <dbReference type="ARBA" id="ARBA00004496"/>
    </source>
</evidence>
<dbReference type="PIRSF" id="PIRSF001549">
    <property type="entry name" value="His-tRNA_synth"/>
    <property type="match status" value="1"/>
</dbReference>